<sequence length="72" mass="8764">MFQRHEVGPYKMVEDIKEQAFQWVQNRTRAVNINGEYSKELGRQLAMSCFVTVMFFFCFFVFCFFFFLMCML</sequence>
<proteinExistence type="predicted"/>
<keyword evidence="1" id="KW-0812">Transmembrane</keyword>
<dbReference type="EMBL" id="MNCJ02000324">
    <property type="protein sequence ID" value="KAF5791137.1"/>
    <property type="molecule type" value="Genomic_DNA"/>
</dbReference>
<feature type="transmembrane region" description="Helical" evidence="1">
    <location>
        <begin position="45"/>
        <end position="68"/>
    </location>
</feature>
<organism evidence="2 3">
    <name type="scientific">Helianthus annuus</name>
    <name type="common">Common sunflower</name>
    <dbReference type="NCBI Taxonomy" id="4232"/>
    <lineage>
        <taxon>Eukaryota</taxon>
        <taxon>Viridiplantae</taxon>
        <taxon>Streptophyta</taxon>
        <taxon>Embryophyta</taxon>
        <taxon>Tracheophyta</taxon>
        <taxon>Spermatophyta</taxon>
        <taxon>Magnoliopsida</taxon>
        <taxon>eudicotyledons</taxon>
        <taxon>Gunneridae</taxon>
        <taxon>Pentapetalae</taxon>
        <taxon>asterids</taxon>
        <taxon>campanulids</taxon>
        <taxon>Asterales</taxon>
        <taxon>Asteraceae</taxon>
        <taxon>Asteroideae</taxon>
        <taxon>Heliantheae alliance</taxon>
        <taxon>Heliantheae</taxon>
        <taxon>Helianthus</taxon>
    </lineage>
</organism>
<evidence type="ECO:0000256" key="1">
    <source>
        <dbReference type="SAM" id="Phobius"/>
    </source>
</evidence>
<gene>
    <name evidence="2" type="ORF">HanXRQr2_Chr09g0391231</name>
</gene>
<evidence type="ECO:0000313" key="2">
    <source>
        <dbReference type="EMBL" id="KAF5791137.1"/>
    </source>
</evidence>
<protein>
    <submittedName>
        <fullName evidence="2">Uncharacterized protein</fullName>
    </submittedName>
</protein>
<dbReference type="Proteomes" id="UP000215914">
    <property type="component" value="Unassembled WGS sequence"/>
</dbReference>
<evidence type="ECO:0000313" key="3">
    <source>
        <dbReference type="Proteomes" id="UP000215914"/>
    </source>
</evidence>
<name>A0A9K3N8I7_HELAN</name>
<comment type="caution">
    <text evidence="2">The sequence shown here is derived from an EMBL/GenBank/DDBJ whole genome shotgun (WGS) entry which is preliminary data.</text>
</comment>
<accession>A0A9K3N8I7</accession>
<reference evidence="2" key="1">
    <citation type="journal article" date="2017" name="Nature">
        <title>The sunflower genome provides insights into oil metabolism, flowering and Asterid evolution.</title>
        <authorList>
            <person name="Badouin H."/>
            <person name="Gouzy J."/>
            <person name="Grassa C.J."/>
            <person name="Murat F."/>
            <person name="Staton S.E."/>
            <person name="Cottret L."/>
            <person name="Lelandais-Briere C."/>
            <person name="Owens G.L."/>
            <person name="Carrere S."/>
            <person name="Mayjonade B."/>
            <person name="Legrand L."/>
            <person name="Gill N."/>
            <person name="Kane N.C."/>
            <person name="Bowers J.E."/>
            <person name="Hubner S."/>
            <person name="Bellec A."/>
            <person name="Berard A."/>
            <person name="Berges H."/>
            <person name="Blanchet N."/>
            <person name="Boniface M.C."/>
            <person name="Brunel D."/>
            <person name="Catrice O."/>
            <person name="Chaidir N."/>
            <person name="Claudel C."/>
            <person name="Donnadieu C."/>
            <person name="Faraut T."/>
            <person name="Fievet G."/>
            <person name="Helmstetter N."/>
            <person name="King M."/>
            <person name="Knapp S.J."/>
            <person name="Lai Z."/>
            <person name="Le Paslier M.C."/>
            <person name="Lippi Y."/>
            <person name="Lorenzon L."/>
            <person name="Mandel J.R."/>
            <person name="Marage G."/>
            <person name="Marchand G."/>
            <person name="Marquand E."/>
            <person name="Bret-Mestries E."/>
            <person name="Morien E."/>
            <person name="Nambeesan S."/>
            <person name="Nguyen T."/>
            <person name="Pegot-Espagnet P."/>
            <person name="Pouilly N."/>
            <person name="Raftis F."/>
            <person name="Sallet E."/>
            <person name="Schiex T."/>
            <person name="Thomas J."/>
            <person name="Vandecasteele C."/>
            <person name="Vares D."/>
            <person name="Vear F."/>
            <person name="Vautrin S."/>
            <person name="Crespi M."/>
            <person name="Mangin B."/>
            <person name="Burke J.M."/>
            <person name="Salse J."/>
            <person name="Munos S."/>
            <person name="Vincourt P."/>
            <person name="Rieseberg L.H."/>
            <person name="Langlade N.B."/>
        </authorList>
    </citation>
    <scope>NUCLEOTIDE SEQUENCE</scope>
    <source>
        <tissue evidence="2">Leaves</tissue>
    </source>
</reference>
<dbReference type="AlphaFoldDB" id="A0A9K3N8I7"/>
<keyword evidence="3" id="KW-1185">Reference proteome</keyword>
<reference evidence="2" key="2">
    <citation type="submission" date="2020-06" db="EMBL/GenBank/DDBJ databases">
        <title>Helianthus annuus Genome sequencing and assembly Release 2.</title>
        <authorList>
            <person name="Gouzy J."/>
            <person name="Langlade N."/>
            <person name="Munos S."/>
        </authorList>
    </citation>
    <scope>NUCLEOTIDE SEQUENCE</scope>
    <source>
        <tissue evidence="2">Leaves</tissue>
    </source>
</reference>
<keyword evidence="1" id="KW-1133">Transmembrane helix</keyword>
<dbReference type="Gramene" id="mRNA:HanXRQr2_Chr09g0391231">
    <property type="protein sequence ID" value="CDS:HanXRQr2_Chr09g0391231.1"/>
    <property type="gene ID" value="HanXRQr2_Chr09g0391231"/>
</dbReference>
<keyword evidence="1" id="KW-0472">Membrane</keyword>